<keyword evidence="4" id="KW-1185">Reference proteome</keyword>
<feature type="domain" description="ORC1/DEAH AAA+ ATPase" evidence="2">
    <location>
        <begin position="42"/>
        <end position="171"/>
    </location>
</feature>
<dbReference type="AlphaFoldDB" id="A0AA51RR12"/>
<dbReference type="InterPro" id="IPR027417">
    <property type="entry name" value="P-loop_NTPase"/>
</dbReference>
<dbReference type="RefSeq" id="WP_309201100.1">
    <property type="nucleotide sequence ID" value="NZ_CP133548.1"/>
</dbReference>
<dbReference type="EMBL" id="CP133548">
    <property type="protein sequence ID" value="WMS85948.1"/>
    <property type="molecule type" value="Genomic_DNA"/>
</dbReference>
<keyword evidence="1" id="KW-0472">Membrane</keyword>
<dbReference type="CDD" id="cd00009">
    <property type="entry name" value="AAA"/>
    <property type="match status" value="1"/>
</dbReference>
<name>A0AA51RR12_9GAMM</name>
<sequence>MYLYHFGLRKLPFSLTPDTELFCSLPSYKEALNTIHFALTTGEAFCLVSGEVGTGKTMLSRWLINKISEQRIIAYLPNPVLNPREIKLALASELNIRITKNLTDDQLVPRIQKRLIELNKKHGPVVLIIDEAQTMPDETLEALRLFTNLETETSKLLQIVLFAQPELIEKLNQKHLRQLRQRIAFQYRLSRFNRIETQQYIEHRINRSTSQKGHSFFSSSAYSAIFYASGGIPRLVNILAHKSLMLAFGKGRRKVRINEVLGAINDTQDANSNLRFIKRLFLAGGLVLFSSSALAYWILL</sequence>
<dbReference type="InterPro" id="IPR052026">
    <property type="entry name" value="ExeA_AAA_ATPase_DNA-bind"/>
</dbReference>
<gene>
    <name evidence="3" type="ORF">Q9312_12040</name>
</gene>
<dbReference type="Pfam" id="PF13401">
    <property type="entry name" value="AAA_22"/>
    <property type="match status" value="1"/>
</dbReference>
<evidence type="ECO:0000259" key="2">
    <source>
        <dbReference type="Pfam" id="PF13401"/>
    </source>
</evidence>
<accession>A0AA51RR12</accession>
<protein>
    <submittedName>
        <fullName evidence="3">AAA family ATPase</fullName>
    </submittedName>
</protein>
<evidence type="ECO:0000256" key="1">
    <source>
        <dbReference type="SAM" id="Phobius"/>
    </source>
</evidence>
<proteinExistence type="predicted"/>
<evidence type="ECO:0000313" key="3">
    <source>
        <dbReference type="EMBL" id="WMS85948.1"/>
    </source>
</evidence>
<organism evidence="3 4">
    <name type="scientific">Pleionea litopenaei</name>
    <dbReference type="NCBI Taxonomy" id="3070815"/>
    <lineage>
        <taxon>Bacteria</taxon>
        <taxon>Pseudomonadati</taxon>
        <taxon>Pseudomonadota</taxon>
        <taxon>Gammaproteobacteria</taxon>
        <taxon>Oceanospirillales</taxon>
        <taxon>Pleioneaceae</taxon>
        <taxon>Pleionea</taxon>
    </lineage>
</organism>
<dbReference type="SUPFAM" id="SSF52540">
    <property type="entry name" value="P-loop containing nucleoside triphosphate hydrolases"/>
    <property type="match status" value="1"/>
</dbReference>
<evidence type="ECO:0000313" key="4">
    <source>
        <dbReference type="Proteomes" id="UP001239782"/>
    </source>
</evidence>
<dbReference type="KEGG" id="plei:Q9312_12040"/>
<feature type="transmembrane region" description="Helical" evidence="1">
    <location>
        <begin position="280"/>
        <end position="299"/>
    </location>
</feature>
<dbReference type="Proteomes" id="UP001239782">
    <property type="component" value="Chromosome"/>
</dbReference>
<dbReference type="InterPro" id="IPR049945">
    <property type="entry name" value="AAA_22"/>
</dbReference>
<keyword evidence="1" id="KW-1133">Transmembrane helix</keyword>
<dbReference type="PANTHER" id="PTHR35894">
    <property type="entry name" value="GENERAL SECRETION PATHWAY PROTEIN A-RELATED"/>
    <property type="match status" value="1"/>
</dbReference>
<keyword evidence="1" id="KW-0812">Transmembrane</keyword>
<dbReference type="PANTHER" id="PTHR35894:SF7">
    <property type="entry name" value="GENERAL SECRETION PATHWAY PROTEIN A-RELATED"/>
    <property type="match status" value="1"/>
</dbReference>
<dbReference type="GO" id="GO:0016887">
    <property type="term" value="F:ATP hydrolysis activity"/>
    <property type="evidence" value="ECO:0007669"/>
    <property type="project" value="InterPro"/>
</dbReference>
<reference evidence="3 4" key="1">
    <citation type="submission" date="2023-08" db="EMBL/GenBank/DDBJ databases">
        <title>Pleionea litopenaei sp. nov., isolated from stomach of juvenile Litopenaeus vannamei.</title>
        <authorList>
            <person name="Rho A.M."/>
            <person name="Hwang C.Y."/>
        </authorList>
    </citation>
    <scope>NUCLEOTIDE SEQUENCE [LARGE SCALE GENOMIC DNA]</scope>
    <source>
        <strain evidence="3 4">HL-JVS1</strain>
    </source>
</reference>
<dbReference type="Gene3D" id="3.40.50.300">
    <property type="entry name" value="P-loop containing nucleotide triphosphate hydrolases"/>
    <property type="match status" value="1"/>
</dbReference>